<feature type="transmembrane region" description="Helical" evidence="9">
    <location>
        <begin position="419"/>
        <end position="445"/>
    </location>
</feature>
<dbReference type="CDD" id="cd06261">
    <property type="entry name" value="TM_PBP2"/>
    <property type="match status" value="2"/>
</dbReference>
<dbReference type="GO" id="GO:0015419">
    <property type="term" value="F:ABC-type sulfate transporter activity"/>
    <property type="evidence" value="ECO:0007669"/>
    <property type="project" value="InterPro"/>
</dbReference>
<feature type="domain" description="ABC transmembrane type-1" evidence="10">
    <location>
        <begin position="385"/>
        <end position="588"/>
    </location>
</feature>
<dbReference type="Pfam" id="PF00528">
    <property type="entry name" value="BPD_transp_1"/>
    <property type="match status" value="2"/>
</dbReference>
<feature type="transmembrane region" description="Helical" evidence="9">
    <location>
        <begin position="74"/>
        <end position="100"/>
    </location>
</feature>
<feature type="transmembrane region" description="Helical" evidence="9">
    <location>
        <begin position="25"/>
        <end position="54"/>
    </location>
</feature>
<evidence type="ECO:0000313" key="11">
    <source>
        <dbReference type="EMBL" id="GGJ09707.1"/>
    </source>
</evidence>
<keyword evidence="5 9" id="KW-1133">Transmembrane helix</keyword>
<reference evidence="11" key="1">
    <citation type="journal article" date="2014" name="Int. J. Syst. Evol. Microbiol.">
        <title>Complete genome sequence of Corynebacterium casei LMG S-19264T (=DSM 44701T), isolated from a smear-ripened cheese.</title>
        <authorList>
            <consortium name="US DOE Joint Genome Institute (JGI-PGF)"/>
            <person name="Walter F."/>
            <person name="Albersmeier A."/>
            <person name="Kalinowski J."/>
            <person name="Ruckert C."/>
        </authorList>
    </citation>
    <scope>NUCLEOTIDE SEQUENCE</scope>
    <source>
        <strain evidence="11">JCM 18487</strain>
    </source>
</reference>
<dbReference type="SUPFAM" id="SSF161098">
    <property type="entry name" value="MetI-like"/>
    <property type="match status" value="2"/>
</dbReference>
<accession>A0A917KF89</accession>
<dbReference type="AlphaFoldDB" id="A0A917KF89"/>
<dbReference type="PROSITE" id="PS50928">
    <property type="entry name" value="ABC_TM1"/>
    <property type="match status" value="2"/>
</dbReference>
<evidence type="ECO:0000256" key="7">
    <source>
        <dbReference type="ARBA" id="ARBA00023136"/>
    </source>
</evidence>
<dbReference type="Proteomes" id="UP000637695">
    <property type="component" value="Unassembled WGS sequence"/>
</dbReference>
<proteinExistence type="predicted"/>
<keyword evidence="3" id="KW-0813">Transport</keyword>
<dbReference type="GO" id="GO:0005886">
    <property type="term" value="C:plasma membrane"/>
    <property type="evidence" value="ECO:0007669"/>
    <property type="project" value="TreeGrafter"/>
</dbReference>
<dbReference type="InterPro" id="IPR000515">
    <property type="entry name" value="MetI-like"/>
</dbReference>
<evidence type="ECO:0000256" key="3">
    <source>
        <dbReference type="ARBA" id="ARBA00022448"/>
    </source>
</evidence>
<feature type="domain" description="ABC transmembrane type-1" evidence="10">
    <location>
        <begin position="74"/>
        <end position="277"/>
    </location>
</feature>
<evidence type="ECO:0000256" key="1">
    <source>
        <dbReference type="ARBA" id="ARBA00004141"/>
    </source>
</evidence>
<dbReference type="InterPro" id="IPR005667">
    <property type="entry name" value="Sulph_transpt2"/>
</dbReference>
<evidence type="ECO:0000313" key="12">
    <source>
        <dbReference type="Proteomes" id="UP000637695"/>
    </source>
</evidence>
<dbReference type="PANTHER" id="PTHR30406:SF1">
    <property type="entry name" value="SULFATE TRANSPORT SYSTEM PERMEASE PROTEIN CYSW"/>
    <property type="match status" value="1"/>
</dbReference>
<feature type="transmembrane region" description="Helical" evidence="9">
    <location>
        <begin position="343"/>
        <end position="365"/>
    </location>
</feature>
<keyword evidence="12" id="KW-1185">Reference proteome</keyword>
<evidence type="ECO:0000256" key="2">
    <source>
        <dbReference type="ARBA" id="ARBA00011779"/>
    </source>
</evidence>
<dbReference type="EMBL" id="BMOY01000030">
    <property type="protein sequence ID" value="GGJ09707.1"/>
    <property type="molecule type" value="Genomic_DNA"/>
</dbReference>
<evidence type="ECO:0000256" key="8">
    <source>
        <dbReference type="ARBA" id="ARBA00025323"/>
    </source>
</evidence>
<comment type="subcellular location">
    <subcellularLocation>
        <location evidence="1">Membrane</location>
        <topology evidence="1">Multi-pass membrane protein</topology>
    </subcellularLocation>
</comment>
<dbReference type="PANTHER" id="PTHR30406">
    <property type="entry name" value="SULFATE TRANSPORT SYSTEM PERMEASE PROTEIN"/>
    <property type="match status" value="1"/>
</dbReference>
<feature type="transmembrane region" description="Helical" evidence="9">
    <location>
        <begin position="385"/>
        <end position="407"/>
    </location>
</feature>
<dbReference type="InterPro" id="IPR035906">
    <property type="entry name" value="MetI-like_sf"/>
</dbReference>
<feature type="transmembrane region" description="Helical" evidence="9">
    <location>
        <begin position="567"/>
        <end position="587"/>
    </location>
</feature>
<comment type="caution">
    <text evidence="11">The sequence shown here is derived from an EMBL/GenBank/DDBJ whole genome shotgun (WGS) entry which is preliminary data.</text>
</comment>
<feature type="transmembrane region" description="Helical" evidence="9">
    <location>
        <begin position="257"/>
        <end position="280"/>
    </location>
</feature>
<dbReference type="RefSeq" id="WP_229776748.1">
    <property type="nucleotide sequence ID" value="NZ_BMOY01000030.1"/>
</dbReference>
<feature type="transmembrane region" description="Helical" evidence="9">
    <location>
        <begin position="112"/>
        <end position="136"/>
    </location>
</feature>
<keyword evidence="6" id="KW-0764">Sulfate transport</keyword>
<dbReference type="NCBIfam" id="TIGR00969">
    <property type="entry name" value="3a0106s02"/>
    <property type="match status" value="2"/>
</dbReference>
<sequence>MSTVSVLQPAPAAPRRWAVHASRPLTLYLGLAAVGSYLLLLVVLPVGSVIRMALVHGWPGFWHPLTDPLGRAALGLSVTAGLLAAGINTAAGTAVAFALVRGRFPGRRLLDTLLDLPLGVPTTVSGLMLLLLYSPVSPIGAWLAARHLAVAYAPAGVVLAMAFVTLPYAVRTVQPVLAGLDRRMEEAAWTLGASRWRTLREVVLPMVWPGIASGFCLTFSRAMAEFGSVVVISGNLPGQTLVAPVYLYGLLENDDPFGAAAMSVDLLLIALAAHAVAAWLEHRHAARLRGAGAVAGGPGQGAPVSPTARASARPAAGRQAVLHAGRLAAALARRIGRWAAAGVFTWVWLGVMLLLPLAGLISGALQAGVAGFVQSLAQPEAVASLRLSAVVTAWTVLFNVVFGLWTATLLTKHRFPGRWLVSAVADLPFALSPVIAGLALLLVYGPNTGLGQWLQAHGIHVVFALPGMVMASLLVTYPLVVRELVPALQLTGRAAEEAAYTLGASRWRTFVRVTLPSIRWSLYYAVVLTVARSLGEFGAVLVVSGNLVGVTQTAPLYVYQATVEHNMAAADAVSLILASASFVMLLFMQFLRRKGGLAHEH</sequence>
<name>A0A917KF89_9BACL</name>
<keyword evidence="4 9" id="KW-0812">Transmembrane</keyword>
<reference evidence="11" key="2">
    <citation type="submission" date="2020-09" db="EMBL/GenBank/DDBJ databases">
        <authorList>
            <person name="Sun Q."/>
            <person name="Ohkuma M."/>
        </authorList>
    </citation>
    <scope>NUCLEOTIDE SEQUENCE</scope>
    <source>
        <strain evidence="11">JCM 18487</strain>
    </source>
</reference>
<keyword evidence="7 9" id="KW-0472">Membrane</keyword>
<dbReference type="Gene3D" id="1.10.3720.10">
    <property type="entry name" value="MetI-like"/>
    <property type="match status" value="2"/>
</dbReference>
<comment type="subunit">
    <text evidence="2">The complex is composed of two ATP-binding proteins (CysA), two transmembrane proteins (CysT and CysW) and a solute-binding protein (CysP).</text>
</comment>
<evidence type="ECO:0000256" key="6">
    <source>
        <dbReference type="ARBA" id="ARBA00023032"/>
    </source>
</evidence>
<feature type="transmembrane region" description="Helical" evidence="9">
    <location>
        <begin position="148"/>
        <end position="170"/>
    </location>
</feature>
<organism evidence="11 12">
    <name type="scientific">Alicyclobacillus cellulosilyticus</name>
    <dbReference type="NCBI Taxonomy" id="1003997"/>
    <lineage>
        <taxon>Bacteria</taxon>
        <taxon>Bacillati</taxon>
        <taxon>Bacillota</taxon>
        <taxon>Bacilli</taxon>
        <taxon>Bacillales</taxon>
        <taxon>Alicyclobacillaceae</taxon>
        <taxon>Alicyclobacillus</taxon>
    </lineage>
</organism>
<evidence type="ECO:0000256" key="9">
    <source>
        <dbReference type="SAM" id="Phobius"/>
    </source>
</evidence>
<evidence type="ECO:0000256" key="4">
    <source>
        <dbReference type="ARBA" id="ARBA00022692"/>
    </source>
</evidence>
<evidence type="ECO:0000259" key="10">
    <source>
        <dbReference type="PROSITE" id="PS50928"/>
    </source>
</evidence>
<comment type="function">
    <text evidence="8">Part of the ABC transporter complex CysAWTP (TC 3.A.1.6.1) involved in sulfate/thiosulfate import. Probably responsible for the translocation of the substrate across the membrane.</text>
</comment>
<feature type="transmembrane region" description="Helical" evidence="9">
    <location>
        <begin position="457"/>
        <end position="480"/>
    </location>
</feature>
<protein>
    <recommendedName>
        <fullName evidence="10">ABC transmembrane type-1 domain-containing protein</fullName>
    </recommendedName>
</protein>
<gene>
    <name evidence="11" type="ORF">GCM10010885_18500</name>
</gene>
<evidence type="ECO:0000256" key="5">
    <source>
        <dbReference type="ARBA" id="ARBA00022989"/>
    </source>
</evidence>